<feature type="transmembrane region" description="Helical" evidence="1">
    <location>
        <begin position="90"/>
        <end position="111"/>
    </location>
</feature>
<keyword evidence="1" id="KW-0472">Membrane</keyword>
<proteinExistence type="predicted"/>
<evidence type="ECO:0000313" key="3">
    <source>
        <dbReference type="Proteomes" id="UP000316473"/>
    </source>
</evidence>
<keyword evidence="1" id="KW-0812">Transmembrane</keyword>
<keyword evidence="1" id="KW-1133">Transmembrane helix</keyword>
<name>A0A4Y1YN12_9PROT</name>
<accession>A0A4Y1YN12</accession>
<evidence type="ECO:0000256" key="1">
    <source>
        <dbReference type="SAM" id="Phobius"/>
    </source>
</evidence>
<feature type="transmembrane region" description="Helical" evidence="1">
    <location>
        <begin position="161"/>
        <end position="183"/>
    </location>
</feature>
<keyword evidence="3" id="KW-1185">Reference proteome</keyword>
<feature type="transmembrane region" description="Helical" evidence="1">
    <location>
        <begin position="66"/>
        <end position="84"/>
    </location>
</feature>
<protein>
    <recommendedName>
        <fullName evidence="4">Transmembrane protein</fullName>
    </recommendedName>
</protein>
<sequence length="194" mass="21581">MSKSTQAILGLGLLIVLTIPAIRHSMEASMWRHMLLQFPLWISAAALLAAGLPAPLRTAIARWNRYGISGLCVVAVTLAVLMIPRVLDQALLHLTIEFAKLAALVLTGIALRLSWQPAGLIVQFFFLGNMLPMMGVIGWLYTESPQRLCNAYLLDDQIQLGNWLIGVAIAVAVMWLTWVAWWVTNQEIRQTSRH</sequence>
<reference evidence="2 3" key="1">
    <citation type="submission" date="2019-06" db="EMBL/GenBank/DDBJ databases">
        <title>Nitrosomonas stercoris KYUHI-S whole genome shotgun sequence.</title>
        <authorList>
            <person name="Nakagawa T."/>
            <person name="Tsuchiya Y."/>
            <person name="Takahashi R."/>
        </authorList>
    </citation>
    <scope>NUCLEOTIDE SEQUENCE [LARGE SCALE GENOMIC DNA]</scope>
    <source>
        <strain evidence="2 3">KYUHI-S</strain>
    </source>
</reference>
<evidence type="ECO:0000313" key="2">
    <source>
        <dbReference type="EMBL" id="BBL34303.1"/>
    </source>
</evidence>
<evidence type="ECO:0008006" key="4">
    <source>
        <dbReference type="Google" id="ProtNLM"/>
    </source>
</evidence>
<dbReference type="AlphaFoldDB" id="A0A4Y1YN12"/>
<dbReference type="EMBL" id="AP019755">
    <property type="protein sequence ID" value="BBL34303.1"/>
    <property type="molecule type" value="Genomic_DNA"/>
</dbReference>
<dbReference type="KEGG" id="nst:Nstercoris_00534"/>
<gene>
    <name evidence="2" type="ORF">Nstercoris_00534</name>
</gene>
<dbReference type="Proteomes" id="UP000316473">
    <property type="component" value="Chromosome"/>
</dbReference>
<feature type="transmembrane region" description="Helical" evidence="1">
    <location>
        <begin position="118"/>
        <end position="141"/>
    </location>
</feature>
<organism evidence="2 3">
    <name type="scientific">Nitrosomonas stercoris</name>
    <dbReference type="NCBI Taxonomy" id="1444684"/>
    <lineage>
        <taxon>Bacteria</taxon>
        <taxon>Pseudomonadati</taxon>
        <taxon>Pseudomonadota</taxon>
        <taxon>Betaproteobacteria</taxon>
        <taxon>Nitrosomonadales</taxon>
        <taxon>Nitrosomonadaceae</taxon>
        <taxon>Nitrosomonas</taxon>
    </lineage>
</organism>
<feature type="transmembrane region" description="Helical" evidence="1">
    <location>
        <begin position="35"/>
        <end position="54"/>
    </location>
</feature>